<reference evidence="1" key="1">
    <citation type="journal article" date="2019" name="bioRxiv">
        <title>The Genome of the Zebra Mussel, Dreissena polymorpha: A Resource for Invasive Species Research.</title>
        <authorList>
            <person name="McCartney M.A."/>
            <person name="Auch B."/>
            <person name="Kono T."/>
            <person name="Mallez S."/>
            <person name="Zhang Y."/>
            <person name="Obille A."/>
            <person name="Becker A."/>
            <person name="Abrahante J.E."/>
            <person name="Garbe J."/>
            <person name="Badalamenti J.P."/>
            <person name="Herman A."/>
            <person name="Mangelson H."/>
            <person name="Liachko I."/>
            <person name="Sullivan S."/>
            <person name="Sone E.D."/>
            <person name="Koren S."/>
            <person name="Silverstein K.A.T."/>
            <person name="Beckman K.B."/>
            <person name="Gohl D.M."/>
        </authorList>
    </citation>
    <scope>NUCLEOTIDE SEQUENCE</scope>
    <source>
        <strain evidence="1">Duluth1</strain>
        <tissue evidence="1">Whole animal</tissue>
    </source>
</reference>
<reference evidence="1" key="2">
    <citation type="submission" date="2020-11" db="EMBL/GenBank/DDBJ databases">
        <authorList>
            <person name="McCartney M.A."/>
            <person name="Auch B."/>
            <person name="Kono T."/>
            <person name="Mallez S."/>
            <person name="Becker A."/>
            <person name="Gohl D.M."/>
            <person name="Silverstein K.A.T."/>
            <person name="Koren S."/>
            <person name="Bechman K.B."/>
            <person name="Herman A."/>
            <person name="Abrahante J.E."/>
            <person name="Garbe J."/>
        </authorList>
    </citation>
    <scope>NUCLEOTIDE SEQUENCE</scope>
    <source>
        <strain evidence="1">Duluth1</strain>
        <tissue evidence="1">Whole animal</tissue>
    </source>
</reference>
<accession>A0A9D4GEC3</accession>
<protein>
    <submittedName>
        <fullName evidence="1">Uncharacterized protein</fullName>
    </submittedName>
</protein>
<gene>
    <name evidence="1" type="ORF">DPMN_142495</name>
</gene>
<dbReference type="Proteomes" id="UP000828390">
    <property type="component" value="Unassembled WGS sequence"/>
</dbReference>
<evidence type="ECO:0000313" key="1">
    <source>
        <dbReference type="EMBL" id="KAH3814019.1"/>
    </source>
</evidence>
<proteinExistence type="predicted"/>
<dbReference type="EMBL" id="JAIWYP010000006">
    <property type="protein sequence ID" value="KAH3814019.1"/>
    <property type="molecule type" value="Genomic_DNA"/>
</dbReference>
<sequence>MAEMYQNSLDTALHWILAEEPKTRDVPVSLLDDLVIHPDYLGAEDPRTWLRRQLLVSREKVNKTAAATIGQRINALWAADRKLRFTTSNFGHILSTFDRKK</sequence>
<dbReference type="AlphaFoldDB" id="A0A9D4GEC3"/>
<name>A0A9D4GEC3_DREPO</name>
<keyword evidence="2" id="KW-1185">Reference proteome</keyword>
<evidence type="ECO:0000313" key="2">
    <source>
        <dbReference type="Proteomes" id="UP000828390"/>
    </source>
</evidence>
<comment type="caution">
    <text evidence="1">The sequence shown here is derived from an EMBL/GenBank/DDBJ whole genome shotgun (WGS) entry which is preliminary data.</text>
</comment>
<organism evidence="1 2">
    <name type="scientific">Dreissena polymorpha</name>
    <name type="common">Zebra mussel</name>
    <name type="synonym">Mytilus polymorpha</name>
    <dbReference type="NCBI Taxonomy" id="45954"/>
    <lineage>
        <taxon>Eukaryota</taxon>
        <taxon>Metazoa</taxon>
        <taxon>Spiralia</taxon>
        <taxon>Lophotrochozoa</taxon>
        <taxon>Mollusca</taxon>
        <taxon>Bivalvia</taxon>
        <taxon>Autobranchia</taxon>
        <taxon>Heteroconchia</taxon>
        <taxon>Euheterodonta</taxon>
        <taxon>Imparidentia</taxon>
        <taxon>Neoheterodontei</taxon>
        <taxon>Myida</taxon>
        <taxon>Dreissenoidea</taxon>
        <taxon>Dreissenidae</taxon>
        <taxon>Dreissena</taxon>
    </lineage>
</organism>